<proteinExistence type="predicted"/>
<evidence type="ECO:0000313" key="1">
    <source>
        <dbReference type="EMBL" id="XCN99922.1"/>
    </source>
</evidence>
<sequence>MKYEEYIKAIAPFEDFKSRADNCNDNKFKSELMKAYDKGLREIGRKILIENNITPNKLISQSCTPMTFEPISARIDRNNKVILIGYLYQDHTDYKARREYKLNNLFSDYKTNDFKHW</sequence>
<accession>A0AAU8MKG0</accession>
<protein>
    <submittedName>
        <fullName evidence="1">Uncharacterized protein</fullName>
    </submittedName>
</protein>
<organism evidence="1">
    <name type="scientific">Geladintestivirus 3</name>
    <dbReference type="NCBI Taxonomy" id="3233135"/>
    <lineage>
        <taxon>Viruses</taxon>
        <taxon>Duplodnaviria</taxon>
        <taxon>Heunggongvirae</taxon>
        <taxon>Uroviricota</taxon>
        <taxon>Caudoviricetes</taxon>
        <taxon>Crassvirales</taxon>
    </lineage>
</organism>
<name>A0AAU8MKG0_9CAUD</name>
<reference evidence="1" key="1">
    <citation type="submission" date="2024-06" db="EMBL/GenBank/DDBJ databases">
        <title>Intestivirid acquisition increases across infancy in a wild primate population.</title>
        <authorList>
            <person name="Schneider-Creas I.A."/>
            <person name="Moya I.L."/>
            <person name="Chiou K.L."/>
            <person name="Baniel A."/>
            <person name="Azanaw Haile A."/>
            <person name="Kebede F."/>
            <person name="Abebe B."/>
            <person name="Snyder-Mackler N."/>
            <person name="Varsani A."/>
        </authorList>
    </citation>
    <scope>NUCLEOTIDE SEQUENCE</scope>
    <source>
        <strain evidence="1">Int_RNL_2017_0019_DDA</strain>
    </source>
</reference>
<dbReference type="EMBL" id="PP965493">
    <property type="protein sequence ID" value="XCN99922.1"/>
    <property type="molecule type" value="Genomic_DNA"/>
</dbReference>